<organism evidence="5 6">
    <name type="scientific">Daphnia galeata</name>
    <dbReference type="NCBI Taxonomy" id="27404"/>
    <lineage>
        <taxon>Eukaryota</taxon>
        <taxon>Metazoa</taxon>
        <taxon>Ecdysozoa</taxon>
        <taxon>Arthropoda</taxon>
        <taxon>Crustacea</taxon>
        <taxon>Branchiopoda</taxon>
        <taxon>Diplostraca</taxon>
        <taxon>Cladocera</taxon>
        <taxon>Anomopoda</taxon>
        <taxon>Daphniidae</taxon>
        <taxon>Daphnia</taxon>
    </lineage>
</organism>
<dbReference type="Gene3D" id="2.60.120.40">
    <property type="match status" value="1"/>
</dbReference>
<dbReference type="AlphaFoldDB" id="A0A8J2RJ39"/>
<dbReference type="EMBL" id="CAKKLH010000068">
    <property type="protein sequence ID" value="CAH0101804.1"/>
    <property type="molecule type" value="Genomic_DNA"/>
</dbReference>
<dbReference type="InterPro" id="IPR050822">
    <property type="entry name" value="Cerebellin_Synaptic_Org"/>
</dbReference>
<keyword evidence="2" id="KW-0964">Secreted</keyword>
<evidence type="ECO:0000256" key="2">
    <source>
        <dbReference type="ARBA" id="ARBA00022525"/>
    </source>
</evidence>
<comment type="caution">
    <text evidence="5">The sequence shown here is derived from an EMBL/GenBank/DDBJ whole genome shotgun (WGS) entry which is preliminary data.</text>
</comment>
<feature type="coiled-coil region" evidence="4">
    <location>
        <begin position="185"/>
        <end position="212"/>
    </location>
</feature>
<dbReference type="OrthoDB" id="6372785at2759"/>
<evidence type="ECO:0000256" key="4">
    <source>
        <dbReference type="SAM" id="Coils"/>
    </source>
</evidence>
<dbReference type="PANTHER" id="PTHR22923:SF62">
    <property type="entry name" value="CVP18"/>
    <property type="match status" value="1"/>
</dbReference>
<reference evidence="5" key="1">
    <citation type="submission" date="2021-11" db="EMBL/GenBank/DDBJ databases">
        <authorList>
            <person name="Schell T."/>
        </authorList>
    </citation>
    <scope>NUCLEOTIDE SEQUENCE</scope>
    <source>
        <strain evidence="5">M5</strain>
    </source>
</reference>
<name>A0A8J2RJ39_9CRUS</name>
<evidence type="ECO:0008006" key="7">
    <source>
        <dbReference type="Google" id="ProtNLM"/>
    </source>
</evidence>
<sequence>MLVPRKENQRRSLGTSSDRALTILLTTANTFQPHLEEIAALPGIFLTNWVWINSTIMGLNPHEGQHVYKTWLCKLRRSSLQFPNIRRQFFHPLVRGSSQTMKNSIVMVFVSLTANVLMTDAQMSTPWNNPYFYYHYNAPLALPPQKTSTNEMDGNNKHLSGYGDQLISDSLGAHSLLMSTCVSELRTTQADLAEARTVIDSMKEKLDNVIATVATLMSKVDNSKTNNSQRALLPSSVECPDLVTICTESVSRRSGLFPVMGNKTVDNVYCDFTKPNNPADFQKTIGYFDVKTSPVYFHAQRTVNYANASTTLPFEILRLNLGGGMSTSGIFVAPKSAKYFFTCSVDWSRVTQGHGSGSYQGYSIEATMELAKGNQIRLLLVDGVAHDYELRYTNFVGQLIEEEIVE</sequence>
<dbReference type="InterPro" id="IPR008983">
    <property type="entry name" value="Tumour_necrosis_fac-like_dom"/>
</dbReference>
<accession>A0A8J2RJ39</accession>
<keyword evidence="6" id="KW-1185">Reference proteome</keyword>
<dbReference type="SUPFAM" id="SSF49842">
    <property type="entry name" value="TNF-like"/>
    <property type="match status" value="1"/>
</dbReference>
<comment type="subcellular location">
    <subcellularLocation>
        <location evidence="1">Secreted</location>
    </subcellularLocation>
</comment>
<keyword evidence="4" id="KW-0175">Coiled coil</keyword>
<dbReference type="PANTHER" id="PTHR22923">
    <property type="entry name" value="CEREBELLIN-RELATED"/>
    <property type="match status" value="1"/>
</dbReference>
<evidence type="ECO:0000313" key="5">
    <source>
        <dbReference type="EMBL" id="CAH0101804.1"/>
    </source>
</evidence>
<dbReference type="Proteomes" id="UP000789390">
    <property type="component" value="Unassembled WGS sequence"/>
</dbReference>
<keyword evidence="3" id="KW-0732">Signal</keyword>
<evidence type="ECO:0000256" key="3">
    <source>
        <dbReference type="ARBA" id="ARBA00022729"/>
    </source>
</evidence>
<proteinExistence type="predicted"/>
<dbReference type="GO" id="GO:0005615">
    <property type="term" value="C:extracellular space"/>
    <property type="evidence" value="ECO:0007669"/>
    <property type="project" value="TreeGrafter"/>
</dbReference>
<protein>
    <recommendedName>
        <fullName evidence="7">C1q domain-containing protein</fullName>
    </recommendedName>
</protein>
<evidence type="ECO:0000313" key="6">
    <source>
        <dbReference type="Proteomes" id="UP000789390"/>
    </source>
</evidence>
<gene>
    <name evidence="5" type="ORF">DGAL_LOCUS4155</name>
</gene>
<evidence type="ECO:0000256" key="1">
    <source>
        <dbReference type="ARBA" id="ARBA00004613"/>
    </source>
</evidence>